<dbReference type="EMBL" id="FOOX01000005">
    <property type="protein sequence ID" value="SFG49317.1"/>
    <property type="molecule type" value="Genomic_DNA"/>
</dbReference>
<organism evidence="1 2">
    <name type="scientific">Desulfotruncus arcticus DSM 17038</name>
    <dbReference type="NCBI Taxonomy" id="1121424"/>
    <lineage>
        <taxon>Bacteria</taxon>
        <taxon>Bacillati</taxon>
        <taxon>Bacillota</taxon>
        <taxon>Clostridia</taxon>
        <taxon>Eubacteriales</taxon>
        <taxon>Desulfallaceae</taxon>
        <taxon>Desulfotruncus</taxon>
    </lineage>
</organism>
<evidence type="ECO:0008006" key="3">
    <source>
        <dbReference type="Google" id="ProtNLM"/>
    </source>
</evidence>
<dbReference type="SUPFAM" id="SSF53335">
    <property type="entry name" value="S-adenosyl-L-methionine-dependent methyltransferases"/>
    <property type="match status" value="1"/>
</dbReference>
<dbReference type="InterPro" id="IPR029063">
    <property type="entry name" value="SAM-dependent_MTases_sf"/>
</dbReference>
<proteinExistence type="predicted"/>
<keyword evidence="2" id="KW-1185">Reference proteome</keyword>
<dbReference type="AlphaFoldDB" id="A0A1I2SEK4"/>
<dbReference type="RefSeq" id="WP_092470843.1">
    <property type="nucleotide sequence ID" value="NZ_FOOX01000005.1"/>
</dbReference>
<dbReference type="OrthoDB" id="2539613at2"/>
<evidence type="ECO:0000313" key="1">
    <source>
        <dbReference type="EMBL" id="SFG49317.1"/>
    </source>
</evidence>
<protein>
    <recommendedName>
        <fullName evidence="3">Methyltransferase domain-containing protein</fullName>
    </recommendedName>
</protein>
<gene>
    <name evidence="1" type="ORF">SAMN05660649_01824</name>
</gene>
<sequence length="228" mass="26001">MSLELFGYKSVKEKVDREKQWVKNNFSDCPIHYDPEASWRENAVVCRLSVLLPYCNYFGIYQILNQEFNDALAAEIIETGLSPVLAVGAGCGELAAVLEKRGIDIYAVDNSSESLPRNLTRSREQPLQTNYRSAIDKFKPELIICSWMAEESDWIKDFTLSGSVKACILIGEDNKRTDTDFAGWPSEVLKGSNKWSLCRLDHGVDFERPELWWRHSKVVIFRNALVQG</sequence>
<dbReference type="Proteomes" id="UP000199337">
    <property type="component" value="Unassembled WGS sequence"/>
</dbReference>
<evidence type="ECO:0000313" key="2">
    <source>
        <dbReference type="Proteomes" id="UP000199337"/>
    </source>
</evidence>
<reference evidence="2" key="1">
    <citation type="submission" date="2016-10" db="EMBL/GenBank/DDBJ databases">
        <authorList>
            <person name="Varghese N."/>
            <person name="Submissions S."/>
        </authorList>
    </citation>
    <scope>NUCLEOTIDE SEQUENCE [LARGE SCALE GENOMIC DNA]</scope>
    <source>
        <strain evidence="2">DSM 17038</strain>
    </source>
</reference>
<accession>A0A1I2SEK4</accession>
<name>A0A1I2SEK4_9FIRM</name>